<feature type="compositionally biased region" description="Polar residues" evidence="4">
    <location>
        <begin position="57"/>
        <end position="67"/>
    </location>
</feature>
<feature type="region of interest" description="Disordered" evidence="4">
    <location>
        <begin position="48"/>
        <end position="67"/>
    </location>
</feature>
<dbReference type="EMBL" id="AP012057">
    <property type="protein sequence ID" value="BAN03659.1"/>
    <property type="molecule type" value="Genomic_DNA"/>
</dbReference>
<dbReference type="PANTHER" id="PTHR43792">
    <property type="entry name" value="GNAT FAMILY, PUTATIVE (AFU_ORTHOLOGUE AFUA_3G00765)-RELATED-RELATED"/>
    <property type="match status" value="1"/>
</dbReference>
<dbReference type="InterPro" id="IPR051531">
    <property type="entry name" value="N-acetyltransferase"/>
</dbReference>
<protein>
    <submittedName>
        <fullName evidence="6">Putative acetyltransferase</fullName>
    </submittedName>
</protein>
<feature type="domain" description="N-acetyltransferase" evidence="5">
    <location>
        <begin position="20"/>
        <end position="192"/>
    </location>
</feature>
<dbReference type="InterPro" id="IPR016181">
    <property type="entry name" value="Acyl_CoA_acyltransferase"/>
</dbReference>
<proteinExistence type="inferred from homology"/>
<name>A0A6C7EER3_ILUCY</name>
<dbReference type="PROSITE" id="PS51186">
    <property type="entry name" value="GNAT"/>
    <property type="match status" value="1"/>
</dbReference>
<dbReference type="SUPFAM" id="SSF55729">
    <property type="entry name" value="Acyl-CoA N-acyltransferases (Nat)"/>
    <property type="match status" value="1"/>
</dbReference>
<evidence type="ECO:0000259" key="5">
    <source>
        <dbReference type="PROSITE" id="PS51186"/>
    </source>
</evidence>
<dbReference type="GO" id="GO:0005737">
    <property type="term" value="C:cytoplasm"/>
    <property type="evidence" value="ECO:0007669"/>
    <property type="project" value="TreeGrafter"/>
</dbReference>
<dbReference type="GO" id="GO:0008999">
    <property type="term" value="F:protein-N-terminal-alanine acetyltransferase activity"/>
    <property type="evidence" value="ECO:0007669"/>
    <property type="project" value="TreeGrafter"/>
</dbReference>
<evidence type="ECO:0000313" key="7">
    <source>
        <dbReference type="Proteomes" id="UP000011863"/>
    </source>
</evidence>
<dbReference type="KEGG" id="aym:YM304_33450"/>
<keyword evidence="2" id="KW-0012">Acyltransferase</keyword>
<evidence type="ECO:0000256" key="1">
    <source>
        <dbReference type="ARBA" id="ARBA00022679"/>
    </source>
</evidence>
<keyword evidence="7" id="KW-1185">Reference proteome</keyword>
<accession>A0A6C7EER3</accession>
<evidence type="ECO:0000256" key="2">
    <source>
        <dbReference type="ARBA" id="ARBA00023315"/>
    </source>
</evidence>
<comment type="similarity">
    <text evidence="3">Belongs to the acetyltransferase family. RimJ subfamily.</text>
</comment>
<organism evidence="6 7">
    <name type="scientific">Ilumatobacter coccineus (strain NBRC 103263 / KCTC 29153 / YM16-304)</name>
    <dbReference type="NCBI Taxonomy" id="1313172"/>
    <lineage>
        <taxon>Bacteria</taxon>
        <taxon>Bacillati</taxon>
        <taxon>Actinomycetota</taxon>
        <taxon>Acidimicrobiia</taxon>
        <taxon>Acidimicrobiales</taxon>
        <taxon>Ilumatobacteraceae</taxon>
        <taxon>Ilumatobacter</taxon>
    </lineage>
</organism>
<evidence type="ECO:0000256" key="3">
    <source>
        <dbReference type="ARBA" id="ARBA00038502"/>
    </source>
</evidence>
<evidence type="ECO:0000256" key="4">
    <source>
        <dbReference type="SAM" id="MobiDB-lite"/>
    </source>
</evidence>
<reference evidence="6 7" key="1">
    <citation type="journal article" date="2013" name="Int. J. Syst. Evol. Microbiol.">
        <title>Ilumatobacter nonamiense sp. nov. and Ilumatobacter coccineum sp. nov., isolated from seashore sand.</title>
        <authorList>
            <person name="Matsumoto A."/>
            <person name="Kasai H."/>
            <person name="Matsuo Y."/>
            <person name="Shizuri Y."/>
            <person name="Ichikawa N."/>
            <person name="Fujita N."/>
            <person name="Omura S."/>
            <person name="Takahashi Y."/>
        </authorList>
    </citation>
    <scope>NUCLEOTIDE SEQUENCE [LARGE SCALE GENOMIC DNA]</scope>
    <source>
        <strain evidence="7">NBRC 103263 / KCTC 29153 / YM16-304</strain>
    </source>
</reference>
<dbReference type="PANTHER" id="PTHR43792:SF8">
    <property type="entry name" value="[RIBOSOMAL PROTEIN US5]-ALANINE N-ACETYLTRANSFERASE"/>
    <property type="match status" value="1"/>
</dbReference>
<dbReference type="AlphaFoldDB" id="A0A6C7EER3"/>
<evidence type="ECO:0000313" key="6">
    <source>
        <dbReference type="EMBL" id="BAN03659.1"/>
    </source>
</evidence>
<dbReference type="InterPro" id="IPR000182">
    <property type="entry name" value="GNAT_dom"/>
</dbReference>
<dbReference type="Gene3D" id="3.40.630.30">
    <property type="match status" value="1"/>
</dbReference>
<dbReference type="Proteomes" id="UP000011863">
    <property type="component" value="Chromosome"/>
</dbReference>
<dbReference type="Pfam" id="PF13302">
    <property type="entry name" value="Acetyltransf_3"/>
    <property type="match status" value="1"/>
</dbReference>
<keyword evidence="1 6" id="KW-0808">Transferase</keyword>
<sequence>MVLRHPSRSLAPLRLYGKRIMLRPLAPNDFRSWSEVRQRNGEWLTVWEPSRQAHQPDPTTDRSAFSSRCLQRDRDRAAGTAYQFGIFVDQQIAGEVNLNNVIRGAMQSCTVGYWIDQAHAGNGYTAEGVVLVLQFAFEQLGLHRVEICIVPRNHRSRRIVEKLGIRDEGTAQRYLEINGEWEDHIRYGITSEEWTTRRSELVSAWISG</sequence>
<gene>
    <name evidence="6" type="ORF">YM304_33450</name>
</gene>